<evidence type="ECO:0000256" key="1">
    <source>
        <dbReference type="SAM" id="MobiDB-lite"/>
    </source>
</evidence>
<reference evidence="2 3" key="1">
    <citation type="journal article" date="2023" name="Sci. Data">
        <title>Genome assembly of the Korean intertidal mud-creeper Batillaria attramentaria.</title>
        <authorList>
            <person name="Patra A.K."/>
            <person name="Ho P.T."/>
            <person name="Jun S."/>
            <person name="Lee S.J."/>
            <person name="Kim Y."/>
            <person name="Won Y.J."/>
        </authorList>
    </citation>
    <scope>NUCLEOTIDE SEQUENCE [LARGE SCALE GENOMIC DNA]</scope>
    <source>
        <strain evidence="2">Wonlab-2016</strain>
    </source>
</reference>
<comment type="caution">
    <text evidence="2">The sequence shown here is derived from an EMBL/GenBank/DDBJ whole genome shotgun (WGS) entry which is preliminary data.</text>
</comment>
<accession>A0ABD0KUQ4</accession>
<feature type="non-terminal residue" evidence="2">
    <location>
        <position position="1"/>
    </location>
</feature>
<feature type="non-terminal residue" evidence="2">
    <location>
        <position position="72"/>
    </location>
</feature>
<dbReference type="EMBL" id="JACVVK020000123">
    <property type="protein sequence ID" value="KAK7490731.1"/>
    <property type="molecule type" value="Genomic_DNA"/>
</dbReference>
<evidence type="ECO:0000313" key="3">
    <source>
        <dbReference type="Proteomes" id="UP001519460"/>
    </source>
</evidence>
<feature type="compositionally biased region" description="Basic and acidic residues" evidence="1">
    <location>
        <begin position="1"/>
        <end position="12"/>
    </location>
</feature>
<gene>
    <name evidence="2" type="ORF">BaRGS_00017960</name>
</gene>
<name>A0ABD0KUQ4_9CAEN</name>
<dbReference type="AlphaFoldDB" id="A0ABD0KUQ4"/>
<proteinExistence type="predicted"/>
<evidence type="ECO:0000313" key="2">
    <source>
        <dbReference type="EMBL" id="KAK7490731.1"/>
    </source>
</evidence>
<protein>
    <submittedName>
        <fullName evidence="2">Uncharacterized protein</fullName>
    </submittedName>
</protein>
<sequence>GACKRQDKHGVEETGVGPNTEADRYVSKASEITGSGRDQSESGFLPSPGLVSVGVAPVQLCSAFFYHQNGIT</sequence>
<feature type="region of interest" description="Disordered" evidence="1">
    <location>
        <begin position="1"/>
        <end position="26"/>
    </location>
</feature>
<dbReference type="Proteomes" id="UP001519460">
    <property type="component" value="Unassembled WGS sequence"/>
</dbReference>
<keyword evidence="3" id="KW-1185">Reference proteome</keyword>
<organism evidence="2 3">
    <name type="scientific">Batillaria attramentaria</name>
    <dbReference type="NCBI Taxonomy" id="370345"/>
    <lineage>
        <taxon>Eukaryota</taxon>
        <taxon>Metazoa</taxon>
        <taxon>Spiralia</taxon>
        <taxon>Lophotrochozoa</taxon>
        <taxon>Mollusca</taxon>
        <taxon>Gastropoda</taxon>
        <taxon>Caenogastropoda</taxon>
        <taxon>Sorbeoconcha</taxon>
        <taxon>Cerithioidea</taxon>
        <taxon>Batillariidae</taxon>
        <taxon>Batillaria</taxon>
    </lineage>
</organism>